<dbReference type="Proteomes" id="UP000567179">
    <property type="component" value="Unassembled WGS sequence"/>
</dbReference>
<dbReference type="OrthoDB" id="3041312at2759"/>
<keyword evidence="5" id="KW-1185">Reference proteome</keyword>
<dbReference type="AlphaFoldDB" id="A0A8H5BIU2"/>
<organism evidence="4 5">
    <name type="scientific">Psilocybe cf. subviscida</name>
    <dbReference type="NCBI Taxonomy" id="2480587"/>
    <lineage>
        <taxon>Eukaryota</taxon>
        <taxon>Fungi</taxon>
        <taxon>Dikarya</taxon>
        <taxon>Basidiomycota</taxon>
        <taxon>Agaricomycotina</taxon>
        <taxon>Agaricomycetes</taxon>
        <taxon>Agaricomycetidae</taxon>
        <taxon>Agaricales</taxon>
        <taxon>Agaricineae</taxon>
        <taxon>Strophariaceae</taxon>
        <taxon>Psilocybe</taxon>
    </lineage>
</organism>
<dbReference type="InterPro" id="IPR000277">
    <property type="entry name" value="Cys/Met-Metab_PyrdxlP-dep_enz"/>
</dbReference>
<dbReference type="GO" id="GO:0030170">
    <property type="term" value="F:pyridoxal phosphate binding"/>
    <property type="evidence" value="ECO:0007669"/>
    <property type="project" value="InterPro"/>
</dbReference>
<dbReference type="EMBL" id="JAACJJ010000016">
    <property type="protein sequence ID" value="KAF5324199.1"/>
    <property type="molecule type" value="Genomic_DNA"/>
</dbReference>
<dbReference type="Pfam" id="PF01053">
    <property type="entry name" value="Cys_Met_Meta_PP"/>
    <property type="match status" value="1"/>
</dbReference>
<reference evidence="4 5" key="1">
    <citation type="journal article" date="2020" name="ISME J.">
        <title>Uncovering the hidden diversity of litter-decomposition mechanisms in mushroom-forming fungi.</title>
        <authorList>
            <person name="Floudas D."/>
            <person name="Bentzer J."/>
            <person name="Ahren D."/>
            <person name="Johansson T."/>
            <person name="Persson P."/>
            <person name="Tunlid A."/>
        </authorList>
    </citation>
    <scope>NUCLEOTIDE SEQUENCE [LARGE SCALE GENOMIC DNA]</scope>
    <source>
        <strain evidence="4 5">CBS 101986</strain>
    </source>
</reference>
<comment type="similarity">
    <text evidence="3">Belongs to the trans-sulfuration enzymes family.</text>
</comment>
<evidence type="ECO:0000256" key="2">
    <source>
        <dbReference type="ARBA" id="ARBA00022898"/>
    </source>
</evidence>
<protein>
    <recommendedName>
        <fullName evidence="6">Cystathionine gamma-lyase</fullName>
    </recommendedName>
</protein>
<proteinExistence type="inferred from homology"/>
<accession>A0A8H5BIU2</accession>
<evidence type="ECO:0008006" key="6">
    <source>
        <dbReference type="Google" id="ProtNLM"/>
    </source>
</evidence>
<evidence type="ECO:0000313" key="4">
    <source>
        <dbReference type="EMBL" id="KAF5324199.1"/>
    </source>
</evidence>
<evidence type="ECO:0000313" key="5">
    <source>
        <dbReference type="Proteomes" id="UP000567179"/>
    </source>
</evidence>
<evidence type="ECO:0000256" key="1">
    <source>
        <dbReference type="ARBA" id="ARBA00001933"/>
    </source>
</evidence>
<name>A0A8H5BIU2_9AGAR</name>
<gene>
    <name evidence="4" type="ORF">D9619_011159</name>
</gene>
<comment type="caution">
    <text evidence="4">The sequence shown here is derived from an EMBL/GenBank/DDBJ whole genome shotgun (WGS) entry which is preliminary data.</text>
</comment>
<evidence type="ECO:0000256" key="3">
    <source>
        <dbReference type="RuleBase" id="RU362118"/>
    </source>
</evidence>
<dbReference type="Gene3D" id="3.40.640.10">
    <property type="entry name" value="Type I PLP-dependent aspartate aminotransferase-like (Major domain)"/>
    <property type="match status" value="1"/>
</dbReference>
<dbReference type="InterPro" id="IPR015421">
    <property type="entry name" value="PyrdxlP-dep_Trfase_major"/>
</dbReference>
<dbReference type="GO" id="GO:0019346">
    <property type="term" value="P:transsulfuration"/>
    <property type="evidence" value="ECO:0007669"/>
    <property type="project" value="InterPro"/>
</dbReference>
<comment type="cofactor">
    <cofactor evidence="1 3">
        <name>pyridoxal 5'-phosphate</name>
        <dbReference type="ChEBI" id="CHEBI:597326"/>
    </cofactor>
</comment>
<sequence>MRGGFSAQPGLAVPVSLRSRSLLLFHSLSLTLPSIIRLDRLASFTPTDSLLSAGYEYSRSGNPNRNLLERTLVSLESSPAQSNVALAFSSGSSTTSADLSSMRPNAHIVSVNDV</sequence>
<keyword evidence="2 3" id="KW-0663">Pyridoxal phosphate</keyword>